<evidence type="ECO:0000313" key="2">
    <source>
        <dbReference type="EMBL" id="XBS22226.1"/>
    </source>
</evidence>
<name>A0AAU7P069_9GAMM</name>
<dbReference type="InterPro" id="IPR013978">
    <property type="entry name" value="MEKHLA"/>
</dbReference>
<feature type="domain" description="MEKHLA" evidence="1">
    <location>
        <begin position="37"/>
        <end position="175"/>
    </location>
</feature>
<gene>
    <name evidence="2" type="ORF">Q9L42_008885</name>
</gene>
<dbReference type="Proteomes" id="UP001225378">
    <property type="component" value="Chromosome"/>
</dbReference>
<evidence type="ECO:0000259" key="1">
    <source>
        <dbReference type="Pfam" id="PF08670"/>
    </source>
</evidence>
<dbReference type="Gene3D" id="3.30.450.20">
    <property type="entry name" value="PAS domain"/>
    <property type="match status" value="1"/>
</dbReference>
<protein>
    <submittedName>
        <fullName evidence="2">MEKHLA domain-containing protein</fullName>
    </submittedName>
</protein>
<proteinExistence type="predicted"/>
<organism evidence="2 3">
    <name type="scientific">Methylomarinum roseum</name>
    <dbReference type="NCBI Taxonomy" id="3067653"/>
    <lineage>
        <taxon>Bacteria</taxon>
        <taxon>Pseudomonadati</taxon>
        <taxon>Pseudomonadota</taxon>
        <taxon>Gammaproteobacteria</taxon>
        <taxon>Methylococcales</taxon>
        <taxon>Methylococcaceae</taxon>
        <taxon>Methylomarinum</taxon>
    </lineage>
</organism>
<dbReference type="Pfam" id="PF08670">
    <property type="entry name" value="MEKHLA"/>
    <property type="match status" value="1"/>
</dbReference>
<accession>A0AAU7P069</accession>
<evidence type="ECO:0000313" key="3">
    <source>
        <dbReference type="Proteomes" id="UP001225378"/>
    </source>
</evidence>
<dbReference type="RefSeq" id="WP_349432651.1">
    <property type="nucleotide sequence ID" value="NZ_CP157743.1"/>
</dbReference>
<dbReference type="EMBL" id="CP157743">
    <property type="protein sequence ID" value="XBS22226.1"/>
    <property type="molecule type" value="Genomic_DNA"/>
</dbReference>
<dbReference type="KEGG" id="mech:Q9L42_008885"/>
<sequence length="178" mass="20740">MSWPATIAHRRFIDRYQNLESRQMHYPSEANDFQAPHAALLGDSYLKLLHRPLIGGECGSKAFARALFEAPFAVVSHDTEADPIFNYANRKAQELFGMDWQEFTRTPSRYSAEPVNREERQRLLDQVDRHGFIDHYQGVRISKQGRRFMIRNAVVWNLSDDDGLYRGQAACFAEWLYL</sequence>
<reference evidence="2 3" key="1">
    <citation type="journal article" date="2024" name="Microbiology">
        <title>Methylomarinum rosea sp. nov., a novel halophilic methanotrophic bacterium from the hypersaline Lake Elton.</title>
        <authorList>
            <person name="Suleimanov R.Z."/>
            <person name="Oshkin I.Y."/>
            <person name="Danilova O.V."/>
            <person name="Suzina N.E."/>
            <person name="Dedysh S.N."/>
        </authorList>
    </citation>
    <scope>NUCLEOTIDE SEQUENCE [LARGE SCALE GENOMIC DNA]</scope>
    <source>
        <strain evidence="2 3">Ch1-1</strain>
    </source>
</reference>
<dbReference type="AlphaFoldDB" id="A0AAU7P069"/>
<dbReference type="SUPFAM" id="SSF55785">
    <property type="entry name" value="PYP-like sensor domain (PAS domain)"/>
    <property type="match status" value="1"/>
</dbReference>
<dbReference type="InterPro" id="IPR035965">
    <property type="entry name" value="PAS-like_dom_sf"/>
</dbReference>
<keyword evidence="3" id="KW-1185">Reference proteome</keyword>